<evidence type="ECO:0000259" key="8">
    <source>
        <dbReference type="Pfam" id="PF17042"/>
    </source>
</evidence>
<evidence type="ECO:0000313" key="10">
    <source>
        <dbReference type="Proteomes" id="UP000515679"/>
    </source>
</evidence>
<dbReference type="GO" id="GO:0016301">
    <property type="term" value="F:kinase activity"/>
    <property type="evidence" value="ECO:0007669"/>
    <property type="project" value="UniProtKB-KW"/>
</dbReference>
<protein>
    <submittedName>
        <fullName evidence="9">Four-carbon acid sugar kinase family protein</fullName>
    </submittedName>
</protein>
<keyword evidence="6" id="KW-0119">Carbohydrate metabolism</keyword>
<reference evidence="9 10" key="1">
    <citation type="submission" date="2019-07" db="EMBL/GenBank/DDBJ databases">
        <authorList>
            <person name="Kim J.K."/>
            <person name="Cheong H.-M."/>
            <person name="Choi Y."/>
            <person name="Hwang K.J."/>
            <person name="Lee S."/>
            <person name="Choi C."/>
        </authorList>
    </citation>
    <scope>NUCLEOTIDE SEQUENCE [LARGE SCALE GENOMIC DNA]</scope>
    <source>
        <strain evidence="9 10">KS 22</strain>
    </source>
</reference>
<sequence length="456" mass="49539">MNQNQLLLAFYGDDFTGSTDAMEALARSGYRTVLFLEAPTPDMLRRFEGIRCIGVAGTSRAKSPADMALEITPIMSRLSRLDAPVVHYKTCSTFDSAPEVGSIGAAIRTSREFFPDQQTVPLLVGAPALGRYTLFGQHFARMNGEIYRLDRHPVMSRHPVTPMHEADLRLHLGQQLDEEIGLMNILELEGEPEQVSERFREKLEGKPSVLLFDVLDEDRLTLSGGLVWEAAAAGERFVVGSSGVEYALTAYWQKAGIAPSGDLSPIVASVVPAQRILAVSGSASPVSQRQIETAIEQGFHGIRISPESLADGDNLPQDMLEQAIRLLDAGESVVLYTALGPEDESIADTRKRIADQGILPSQAGEHIGRQLGRWTKHIMQQSGLRRVVIAGGDTSGFVTSEMGIYGMEMLLPISPGAPLCIVYAQDARMDGIELALKGGQFGSPDYFAKVRDAALE</sequence>
<keyword evidence="2" id="KW-0808">Transferase</keyword>
<keyword evidence="3" id="KW-0547">Nucleotide-binding</keyword>
<feature type="domain" description="Four-carbon acid sugar kinase nucleotide binding" evidence="8">
    <location>
        <begin position="277"/>
        <end position="447"/>
    </location>
</feature>
<evidence type="ECO:0000256" key="2">
    <source>
        <dbReference type="ARBA" id="ARBA00022679"/>
    </source>
</evidence>
<evidence type="ECO:0000256" key="5">
    <source>
        <dbReference type="ARBA" id="ARBA00022840"/>
    </source>
</evidence>
<dbReference type="Pfam" id="PF07005">
    <property type="entry name" value="SBD_N"/>
    <property type="match status" value="1"/>
</dbReference>
<dbReference type="SUPFAM" id="SSF142764">
    <property type="entry name" value="YgbK-like"/>
    <property type="match status" value="1"/>
</dbReference>
<evidence type="ECO:0000259" key="7">
    <source>
        <dbReference type="Pfam" id="PF07005"/>
    </source>
</evidence>
<dbReference type="Proteomes" id="UP000515679">
    <property type="component" value="Chromosome"/>
</dbReference>
<dbReference type="Gene3D" id="3.40.50.10840">
    <property type="entry name" value="Putative sugar-binding, N-terminal domain"/>
    <property type="match status" value="1"/>
</dbReference>
<dbReference type="Gene3D" id="3.40.980.20">
    <property type="entry name" value="Four-carbon acid sugar kinase, nucleotide binding domain"/>
    <property type="match status" value="1"/>
</dbReference>
<gene>
    <name evidence="9" type="ORF">FPL14_17430</name>
</gene>
<dbReference type="RefSeq" id="WP_182299000.1">
    <property type="nucleotide sequence ID" value="NZ_CP041969.1"/>
</dbReference>
<keyword evidence="10" id="KW-1185">Reference proteome</keyword>
<evidence type="ECO:0000256" key="4">
    <source>
        <dbReference type="ARBA" id="ARBA00022777"/>
    </source>
</evidence>
<accession>A0A7G5C0N9</accession>
<dbReference type="Pfam" id="PF17042">
    <property type="entry name" value="NBD_C"/>
    <property type="match status" value="1"/>
</dbReference>
<dbReference type="InterPro" id="IPR010737">
    <property type="entry name" value="4-carb_acid_sugar_kinase_N"/>
</dbReference>
<dbReference type="InterPro" id="IPR042213">
    <property type="entry name" value="NBD_C_sf"/>
</dbReference>
<feature type="domain" description="Four-carbon acid sugar kinase N-terminal" evidence="7">
    <location>
        <begin position="8"/>
        <end position="248"/>
    </location>
</feature>
<evidence type="ECO:0000256" key="1">
    <source>
        <dbReference type="ARBA" id="ARBA00005715"/>
    </source>
</evidence>
<dbReference type="AlphaFoldDB" id="A0A7G5C0N9"/>
<dbReference type="EMBL" id="CP041969">
    <property type="protein sequence ID" value="QMV42773.1"/>
    <property type="molecule type" value="Genomic_DNA"/>
</dbReference>
<evidence type="ECO:0000313" key="9">
    <source>
        <dbReference type="EMBL" id="QMV42773.1"/>
    </source>
</evidence>
<evidence type="ECO:0000256" key="6">
    <source>
        <dbReference type="ARBA" id="ARBA00023277"/>
    </source>
</evidence>
<keyword evidence="5" id="KW-0067">ATP-binding</keyword>
<name>A0A7G5C0N9_9BACL</name>
<dbReference type="GO" id="GO:0005524">
    <property type="term" value="F:ATP binding"/>
    <property type="evidence" value="ECO:0007669"/>
    <property type="project" value="UniProtKB-KW"/>
</dbReference>
<evidence type="ECO:0000256" key="3">
    <source>
        <dbReference type="ARBA" id="ARBA00022741"/>
    </source>
</evidence>
<dbReference type="InterPro" id="IPR037051">
    <property type="entry name" value="4-carb_acid_sugar_kinase_N_sf"/>
</dbReference>
<organism evidence="9 10">
    <name type="scientific">Cohnella cholangitidis</name>
    <dbReference type="NCBI Taxonomy" id="2598458"/>
    <lineage>
        <taxon>Bacteria</taxon>
        <taxon>Bacillati</taxon>
        <taxon>Bacillota</taxon>
        <taxon>Bacilli</taxon>
        <taxon>Bacillales</taxon>
        <taxon>Paenibacillaceae</taxon>
        <taxon>Cohnella</taxon>
    </lineage>
</organism>
<proteinExistence type="inferred from homology"/>
<comment type="similarity">
    <text evidence="1">Belongs to the four-carbon acid sugar kinase family.</text>
</comment>
<dbReference type="KEGG" id="cchl:FPL14_17430"/>
<keyword evidence="4 9" id="KW-0418">Kinase</keyword>
<dbReference type="InterPro" id="IPR031475">
    <property type="entry name" value="NBD_C"/>
</dbReference>